<accession>A3BFF6</accession>
<name>A3BFF6_ORYSJ</name>
<dbReference type="EMBL" id="CM000143">
    <property type="protein sequence ID" value="EAZ38295.1"/>
    <property type="molecule type" value="Genomic_DNA"/>
</dbReference>
<feature type="domain" description="Senescence" evidence="2">
    <location>
        <begin position="220"/>
        <end position="407"/>
    </location>
</feature>
<reference evidence="3" key="2">
    <citation type="submission" date="2008-12" db="EMBL/GenBank/DDBJ databases">
        <title>Improved gene annotation of the rice (Oryza sativa) genomes.</title>
        <authorList>
            <person name="Wang J."/>
            <person name="Li R."/>
            <person name="Fan W."/>
            <person name="Huang Q."/>
            <person name="Zhang J."/>
            <person name="Zhou Y."/>
            <person name="Hu Y."/>
            <person name="Zi S."/>
            <person name="Li J."/>
            <person name="Ni P."/>
            <person name="Zheng H."/>
            <person name="Zhang Y."/>
            <person name="Zhao M."/>
            <person name="Hao Q."/>
            <person name="McDermott J."/>
            <person name="Samudrala R."/>
            <person name="Kristiansen K."/>
            <person name="Wong G.K.-S."/>
        </authorList>
    </citation>
    <scope>NUCLEOTIDE SEQUENCE</scope>
</reference>
<gene>
    <name evidence="3" type="ORF">OsJ_22673</name>
</gene>
<organism evidence="3">
    <name type="scientific">Oryza sativa subsp. japonica</name>
    <name type="common">Rice</name>
    <dbReference type="NCBI Taxonomy" id="39947"/>
    <lineage>
        <taxon>Eukaryota</taxon>
        <taxon>Viridiplantae</taxon>
        <taxon>Streptophyta</taxon>
        <taxon>Embryophyta</taxon>
        <taxon>Tracheophyta</taxon>
        <taxon>Spermatophyta</taxon>
        <taxon>Magnoliopsida</taxon>
        <taxon>Liliopsida</taxon>
        <taxon>Poales</taxon>
        <taxon>Poaceae</taxon>
        <taxon>BOP clade</taxon>
        <taxon>Oryzoideae</taxon>
        <taxon>Oryzeae</taxon>
        <taxon>Oryzinae</taxon>
        <taxon>Oryza</taxon>
        <taxon>Oryza sativa</taxon>
    </lineage>
</organism>
<dbReference type="Proteomes" id="UP000007752">
    <property type="component" value="Chromosome 6"/>
</dbReference>
<dbReference type="InterPro" id="IPR009686">
    <property type="entry name" value="Senescence/spartin_C"/>
</dbReference>
<dbReference type="InterPro" id="IPR045036">
    <property type="entry name" value="Spartin-like"/>
</dbReference>
<feature type="region of interest" description="Disordered" evidence="1">
    <location>
        <begin position="1"/>
        <end position="90"/>
    </location>
</feature>
<feature type="compositionally biased region" description="Low complexity" evidence="1">
    <location>
        <begin position="44"/>
        <end position="59"/>
    </location>
</feature>
<evidence type="ECO:0000313" key="3">
    <source>
        <dbReference type="EMBL" id="EAZ38295.1"/>
    </source>
</evidence>
<dbReference type="PANTHER" id="PTHR21068:SF43">
    <property type="entry name" value="SPARTIN"/>
    <property type="match status" value="1"/>
</dbReference>
<reference evidence="3" key="1">
    <citation type="journal article" date="2005" name="PLoS Biol.">
        <title>The genomes of Oryza sativa: a history of duplications.</title>
        <authorList>
            <person name="Yu J."/>
            <person name="Wang J."/>
            <person name="Lin W."/>
            <person name="Li S."/>
            <person name="Li H."/>
            <person name="Zhou J."/>
            <person name="Ni P."/>
            <person name="Dong W."/>
            <person name="Hu S."/>
            <person name="Zeng C."/>
            <person name="Zhang J."/>
            <person name="Zhang Y."/>
            <person name="Li R."/>
            <person name="Xu Z."/>
            <person name="Li S."/>
            <person name="Li X."/>
            <person name="Zheng H."/>
            <person name="Cong L."/>
            <person name="Lin L."/>
            <person name="Yin J."/>
            <person name="Geng J."/>
            <person name="Li G."/>
            <person name="Shi J."/>
            <person name="Liu J."/>
            <person name="Lv H."/>
            <person name="Li J."/>
            <person name="Wang J."/>
            <person name="Deng Y."/>
            <person name="Ran L."/>
            <person name="Shi X."/>
            <person name="Wang X."/>
            <person name="Wu Q."/>
            <person name="Li C."/>
            <person name="Ren X."/>
            <person name="Wang J."/>
            <person name="Wang X."/>
            <person name="Li D."/>
            <person name="Liu D."/>
            <person name="Zhang X."/>
            <person name="Ji Z."/>
            <person name="Zhao W."/>
            <person name="Sun Y."/>
            <person name="Zhang Z."/>
            <person name="Bao J."/>
            <person name="Han Y."/>
            <person name="Dong L."/>
            <person name="Ji J."/>
            <person name="Chen P."/>
            <person name="Wu S."/>
            <person name="Liu J."/>
            <person name="Xiao Y."/>
            <person name="Bu D."/>
            <person name="Tan J."/>
            <person name="Yang L."/>
            <person name="Ye C."/>
            <person name="Zhang J."/>
            <person name="Xu J."/>
            <person name="Zhou Y."/>
            <person name="Yu Y."/>
            <person name="Zhang B."/>
            <person name="Zhuang S."/>
            <person name="Wei H."/>
            <person name="Liu B."/>
            <person name="Lei M."/>
            <person name="Yu H."/>
            <person name="Li Y."/>
            <person name="Xu H."/>
            <person name="Wei S."/>
            <person name="He X."/>
            <person name="Fang L."/>
            <person name="Zhang Z."/>
            <person name="Zhang Y."/>
            <person name="Huang X."/>
            <person name="Su Z."/>
            <person name="Tong W."/>
            <person name="Li J."/>
            <person name="Tong Z."/>
            <person name="Li S."/>
            <person name="Ye J."/>
            <person name="Wang L."/>
            <person name="Fang L."/>
            <person name="Lei T."/>
            <person name="Chen C."/>
            <person name="Chen H."/>
            <person name="Xu Z."/>
            <person name="Li H."/>
            <person name="Huang H."/>
            <person name="Zhang F."/>
            <person name="Xu H."/>
            <person name="Li N."/>
            <person name="Zhao C."/>
            <person name="Li S."/>
            <person name="Dong L."/>
            <person name="Huang Y."/>
            <person name="Li L."/>
            <person name="Xi Y."/>
            <person name="Qi Q."/>
            <person name="Li W."/>
            <person name="Zhang B."/>
            <person name="Hu W."/>
            <person name="Zhang Y."/>
            <person name="Tian X."/>
            <person name="Jiao Y."/>
            <person name="Liang X."/>
            <person name="Jin J."/>
            <person name="Gao L."/>
            <person name="Zheng W."/>
            <person name="Hao B."/>
            <person name="Liu S."/>
            <person name="Wang W."/>
            <person name="Yuan L."/>
            <person name="Cao M."/>
            <person name="McDermott J."/>
            <person name="Samudrala R."/>
            <person name="Wang J."/>
            <person name="Wong G.K."/>
            <person name="Yang H."/>
        </authorList>
    </citation>
    <scope>NUCLEOTIDE SEQUENCE [LARGE SCALE GENOMIC DNA]</scope>
</reference>
<feature type="compositionally biased region" description="Pro residues" evidence="1">
    <location>
        <begin position="14"/>
        <end position="29"/>
    </location>
</feature>
<dbReference type="PANTHER" id="PTHR21068">
    <property type="entry name" value="SPARTIN"/>
    <property type="match status" value="1"/>
</dbReference>
<sequence>MASYCYYGNTSNPNPNPNPSPAPSAPPLYPTLSMADLAPVQIGPSSPSSPMSPASPATPVDAYANAPPPVGGRHAPDPGGRSSTSSTHRSYPLAAGDLSLLRIRSGDTSLAAIALLHPIQWPLARDVASVKLDPCHYSFSLTVPPSADDPNPGPLHYGLTLSHPDPRLDGILATYTSFSVQSVVGGEALASKVRDEVEAAAYWTAVAPNVEEYGGKVANAIATGAGHLAKGILWCSELTVDRLRWGNEVLKRRMQPGDADAEVSPEMLRRIKRVKMVTKMSEKVATGILSGVVKVTGYFTNSIANSKAGKKFFNLLPGEIVLASLDGFGKICDAVEVAGTNVLSTSSTVTTGLVSHKYGEKAAAATNEGMDAAGHAIGTAWAVFKIRQALNPKSVLKPTSLAKSTIKAAAADYRAKQKK</sequence>
<proteinExistence type="predicted"/>
<dbReference type="AlphaFoldDB" id="A3BFF6"/>
<protein>
    <recommendedName>
        <fullName evidence="2">Senescence domain-containing protein</fullName>
    </recommendedName>
</protein>
<evidence type="ECO:0000256" key="1">
    <source>
        <dbReference type="SAM" id="MobiDB-lite"/>
    </source>
</evidence>
<dbReference type="Pfam" id="PF06911">
    <property type="entry name" value="Senescence"/>
    <property type="match status" value="1"/>
</dbReference>
<evidence type="ECO:0000259" key="2">
    <source>
        <dbReference type="Pfam" id="PF06911"/>
    </source>
</evidence>
<feature type="compositionally biased region" description="Low complexity" evidence="1">
    <location>
        <begin position="79"/>
        <end position="90"/>
    </location>
</feature>